<keyword evidence="2" id="KW-0732">Signal</keyword>
<organism evidence="3 4">
    <name type="scientific">Fulvimarina manganoxydans</name>
    <dbReference type="NCBI Taxonomy" id="937218"/>
    <lineage>
        <taxon>Bacteria</taxon>
        <taxon>Pseudomonadati</taxon>
        <taxon>Pseudomonadota</taxon>
        <taxon>Alphaproteobacteria</taxon>
        <taxon>Hyphomicrobiales</taxon>
        <taxon>Aurantimonadaceae</taxon>
        <taxon>Fulvimarina</taxon>
    </lineage>
</organism>
<evidence type="ECO:0000313" key="4">
    <source>
        <dbReference type="Proteomes" id="UP000192656"/>
    </source>
</evidence>
<name>A0A1W2EBT6_9HYPH</name>
<reference evidence="3 4" key="1">
    <citation type="submission" date="2017-04" db="EMBL/GenBank/DDBJ databases">
        <authorList>
            <person name="Afonso C.L."/>
            <person name="Miller P.J."/>
            <person name="Scott M.A."/>
            <person name="Spackman E."/>
            <person name="Goraichik I."/>
            <person name="Dimitrov K.M."/>
            <person name="Suarez D.L."/>
            <person name="Swayne D.E."/>
        </authorList>
    </citation>
    <scope>NUCLEOTIDE SEQUENCE [LARGE SCALE GENOMIC DNA]</scope>
    <source>
        <strain evidence="3 4">CGMCC 1.10972</strain>
    </source>
</reference>
<proteinExistence type="predicted"/>
<evidence type="ECO:0008006" key="5">
    <source>
        <dbReference type="Google" id="ProtNLM"/>
    </source>
</evidence>
<keyword evidence="4" id="KW-1185">Reference proteome</keyword>
<dbReference type="OrthoDB" id="7909064at2"/>
<dbReference type="STRING" id="937218.SAMN06297251_12367"/>
<evidence type="ECO:0000313" key="3">
    <source>
        <dbReference type="EMBL" id="SMD07125.1"/>
    </source>
</evidence>
<feature type="signal peptide" evidence="2">
    <location>
        <begin position="1"/>
        <end position="18"/>
    </location>
</feature>
<feature type="region of interest" description="Disordered" evidence="1">
    <location>
        <begin position="39"/>
        <end position="61"/>
    </location>
</feature>
<dbReference type="RefSeq" id="WP_084412117.1">
    <property type="nucleotide sequence ID" value="NZ_FWXR01000023.1"/>
</dbReference>
<evidence type="ECO:0000256" key="1">
    <source>
        <dbReference type="SAM" id="MobiDB-lite"/>
    </source>
</evidence>
<dbReference type="AlphaFoldDB" id="A0A1W2EBT6"/>
<protein>
    <recommendedName>
        <fullName evidence="5">Entericidin EcnA/B family protein</fullName>
    </recommendedName>
</protein>
<gene>
    <name evidence="3" type="ORF">SAMN06297251_12367</name>
</gene>
<accession>A0A1W2EBT6</accession>
<evidence type="ECO:0000256" key="2">
    <source>
        <dbReference type="SAM" id="SignalP"/>
    </source>
</evidence>
<feature type="chain" id="PRO_5012958414" description="Entericidin EcnA/B family protein" evidence="2">
    <location>
        <begin position="19"/>
        <end position="61"/>
    </location>
</feature>
<sequence>MIRALILTLLLAPLTACGGMNRAVGVLPNTLDDLGRQSAALRGERVEGEARVTTGRPSPSR</sequence>
<dbReference type="EMBL" id="FWXR01000023">
    <property type="protein sequence ID" value="SMD07125.1"/>
    <property type="molecule type" value="Genomic_DNA"/>
</dbReference>
<dbReference type="Proteomes" id="UP000192656">
    <property type="component" value="Unassembled WGS sequence"/>
</dbReference>